<dbReference type="Gene3D" id="3.40.50.1000">
    <property type="entry name" value="HAD superfamily/HAD-like"/>
    <property type="match status" value="1"/>
</dbReference>
<reference evidence="6" key="1">
    <citation type="submission" date="2021-02" db="EMBL/GenBank/DDBJ databases">
        <title>Natronogracilivirga saccharolytica gen. nov. sp. nov. a new anaerobic, haloalkiliphilic carbohydrate-fermenting bacterium from soda lake and proposing of Cyclonatronumiaceae fam. nov. in the phylum Balneolaeota.</title>
        <authorList>
            <person name="Zhilina T.N."/>
            <person name="Sorokin D.Y."/>
            <person name="Zavarzina D.G."/>
            <person name="Toshchakov S.V."/>
            <person name="Kublanov I.V."/>
        </authorList>
    </citation>
    <scope>NUCLEOTIDE SEQUENCE</scope>
    <source>
        <strain evidence="6">Z-1702</strain>
    </source>
</reference>
<evidence type="ECO:0000256" key="3">
    <source>
        <dbReference type="ARBA" id="ARBA00022801"/>
    </source>
</evidence>
<keyword evidence="3 6" id="KW-0378">Hydrolase</keyword>
<dbReference type="Gene3D" id="1.10.150.400">
    <property type="match status" value="1"/>
</dbReference>
<keyword evidence="5" id="KW-0175">Coiled coil</keyword>
<keyword evidence="2" id="KW-0479">Metal-binding</keyword>
<comment type="cofactor">
    <cofactor evidence="1">
        <name>Mg(2+)</name>
        <dbReference type="ChEBI" id="CHEBI:18420"/>
    </cofactor>
</comment>
<dbReference type="SFLD" id="SFLDS00003">
    <property type="entry name" value="Haloacid_Dehalogenase"/>
    <property type="match status" value="1"/>
</dbReference>
<dbReference type="NCBIfam" id="TIGR01549">
    <property type="entry name" value="HAD-SF-IA-v1"/>
    <property type="match status" value="1"/>
</dbReference>
<dbReference type="GO" id="GO:0016791">
    <property type="term" value="F:phosphatase activity"/>
    <property type="evidence" value="ECO:0007669"/>
    <property type="project" value="TreeGrafter"/>
</dbReference>
<keyword evidence="7" id="KW-1185">Reference proteome</keyword>
<gene>
    <name evidence="6" type="ORF">NATSA_12965</name>
</gene>
<name>A0A8J7UVL4_9BACT</name>
<evidence type="ECO:0000256" key="5">
    <source>
        <dbReference type="SAM" id="Coils"/>
    </source>
</evidence>
<comment type="caution">
    <text evidence="6">The sequence shown here is derived from an EMBL/GenBank/DDBJ whole genome shotgun (WGS) entry which is preliminary data.</text>
</comment>
<evidence type="ECO:0000256" key="1">
    <source>
        <dbReference type="ARBA" id="ARBA00001946"/>
    </source>
</evidence>
<feature type="coiled-coil region" evidence="5">
    <location>
        <begin position="50"/>
        <end position="77"/>
    </location>
</feature>
<accession>A0A8J7UVL4</accession>
<evidence type="ECO:0000313" key="6">
    <source>
        <dbReference type="EMBL" id="MBP3193580.1"/>
    </source>
</evidence>
<evidence type="ECO:0000256" key="2">
    <source>
        <dbReference type="ARBA" id="ARBA00022723"/>
    </source>
</evidence>
<evidence type="ECO:0000313" key="7">
    <source>
        <dbReference type="Proteomes" id="UP000673975"/>
    </source>
</evidence>
<dbReference type="RefSeq" id="WP_210513034.1">
    <property type="nucleotide sequence ID" value="NZ_JAFIDN010000011.1"/>
</dbReference>
<dbReference type="PANTHER" id="PTHR46470">
    <property type="entry name" value="N-ACYLNEURAMINATE-9-PHOSPHATASE"/>
    <property type="match status" value="1"/>
</dbReference>
<organism evidence="6 7">
    <name type="scientific">Natronogracilivirga saccharolytica</name>
    <dbReference type="NCBI Taxonomy" id="2812953"/>
    <lineage>
        <taxon>Bacteria</taxon>
        <taxon>Pseudomonadati</taxon>
        <taxon>Balneolota</taxon>
        <taxon>Balneolia</taxon>
        <taxon>Balneolales</taxon>
        <taxon>Cyclonatronaceae</taxon>
        <taxon>Natronogracilivirga</taxon>
    </lineage>
</organism>
<dbReference type="GO" id="GO:0046872">
    <property type="term" value="F:metal ion binding"/>
    <property type="evidence" value="ECO:0007669"/>
    <property type="project" value="UniProtKB-KW"/>
</dbReference>
<dbReference type="Pfam" id="PF13419">
    <property type="entry name" value="HAD_2"/>
    <property type="match status" value="1"/>
</dbReference>
<dbReference type="InterPro" id="IPR036412">
    <property type="entry name" value="HAD-like_sf"/>
</dbReference>
<dbReference type="Proteomes" id="UP000673975">
    <property type="component" value="Unassembled WGS sequence"/>
</dbReference>
<dbReference type="SUPFAM" id="SSF56784">
    <property type="entry name" value="HAD-like"/>
    <property type="match status" value="1"/>
</dbReference>
<dbReference type="AlphaFoldDB" id="A0A8J7UVL4"/>
<dbReference type="PANTHER" id="PTHR46470:SF2">
    <property type="entry name" value="GLYCERALDEHYDE 3-PHOSPHATE PHOSPHATASE"/>
    <property type="match status" value="1"/>
</dbReference>
<protein>
    <submittedName>
        <fullName evidence="6">HAD family hydrolase</fullName>
    </submittedName>
</protein>
<evidence type="ECO:0000256" key="4">
    <source>
        <dbReference type="ARBA" id="ARBA00022842"/>
    </source>
</evidence>
<dbReference type="EMBL" id="JAFIDN010000011">
    <property type="protein sequence ID" value="MBP3193580.1"/>
    <property type="molecule type" value="Genomic_DNA"/>
</dbReference>
<dbReference type="InterPro" id="IPR051400">
    <property type="entry name" value="HAD-like_hydrolase"/>
</dbReference>
<dbReference type="InterPro" id="IPR023214">
    <property type="entry name" value="HAD_sf"/>
</dbReference>
<dbReference type="SFLD" id="SFLDG01129">
    <property type="entry name" value="C1.5:_HAD__Beta-PGM__Phosphata"/>
    <property type="match status" value="1"/>
</dbReference>
<dbReference type="GO" id="GO:0044281">
    <property type="term" value="P:small molecule metabolic process"/>
    <property type="evidence" value="ECO:0007669"/>
    <property type="project" value="UniProtKB-ARBA"/>
</dbReference>
<proteinExistence type="predicted"/>
<keyword evidence="4" id="KW-0460">Magnesium</keyword>
<sequence length="271" mass="30663">MIATNRSVHFRQISHSQPTYHITNTPDTMNSKMVSIDFWNTLVHADSNGEKRHEARMQALRRLAREYEKELTDEAVQNARREVSSAFDAEWFGNQRTKTTRELVEKMLEVLAIPARPEEMDELAEAFRESLFLGPPALAEGLKPALANLAMYYDLAIISDTMYSPGATIRRYLEQQDVLHYFKVFAFSDEVGVSKPHEKAYRTVLDALQASPEHSFHVGDMQRTDIAGAKSVGMKAVLYTGISDKDKPENSADYVCETWEAIADILVSEIA</sequence>
<dbReference type="InterPro" id="IPR041492">
    <property type="entry name" value="HAD_2"/>
</dbReference>
<dbReference type="InterPro" id="IPR006439">
    <property type="entry name" value="HAD-SF_hydro_IA"/>
</dbReference>